<proteinExistence type="predicted"/>
<reference evidence="1 2" key="1">
    <citation type="submission" date="2015-01" db="EMBL/GenBank/DDBJ databases">
        <title>Draft genome of Vibrio mytili type strain CAIM 528.</title>
        <authorList>
            <person name="Gonzalez-Castillo A."/>
            <person name="Gomez-Gil B."/>
            <person name="Enciso-Ibarra J."/>
        </authorList>
    </citation>
    <scope>NUCLEOTIDE SEQUENCE [LARGE SCALE GENOMIC DNA]</scope>
    <source>
        <strain evidence="1 2">CAIM 528</strain>
    </source>
</reference>
<sequence>MTVSTALITPLLSFIPLSLPNDSTQIFTDIHVSGYAENNEIYPLIKGHPGHYSTSEHAYTLNQAEIGVRMGEFSVSLFSRYEWYLNYSPDAMLLYGESVNGQDMQGGKVYDIDLNVEHLVSNGLKLGWSHDWSESFSSYVSVSYLEAREVMSGRLNGHVQHLQGQNYDGLLNLNYVYSEDVLLDRELSGDQKSHFGYSSDVGLNWMPTDKWFVSLWAQDVLNAIKWRGVPRTRATADTATAETDEDGFVSIRPTVTGREDDTDYTQHLPTKYHSRVSYVADQNAFGLKSLYVDDLWLVDAEWFARWNNQLFTQVTYNIQSDAIGLKAQWYGLTLGVASDSIDYQDAEHLNVNIGFGFNI</sequence>
<gene>
    <name evidence="1" type="ORF">SU60_00600</name>
</gene>
<dbReference type="Proteomes" id="UP000031977">
    <property type="component" value="Unassembled WGS sequence"/>
</dbReference>
<evidence type="ECO:0000313" key="1">
    <source>
        <dbReference type="EMBL" id="KIN12342.1"/>
    </source>
</evidence>
<dbReference type="EMBL" id="JXOK01000004">
    <property type="protein sequence ID" value="KIN12342.1"/>
    <property type="molecule type" value="Genomic_DNA"/>
</dbReference>
<accession>A0A0C3IDC5</accession>
<dbReference type="RefSeq" id="WP_041153854.1">
    <property type="nucleotide sequence ID" value="NZ_CBCRVP010000010.1"/>
</dbReference>
<dbReference type="AlphaFoldDB" id="A0A0C3IDC5"/>
<name>A0A0C3IDC5_9VIBR</name>
<comment type="caution">
    <text evidence="1">The sequence shown here is derived from an EMBL/GenBank/DDBJ whole genome shotgun (WGS) entry which is preliminary data.</text>
</comment>
<organism evidence="1 2">
    <name type="scientific">Vibrio mytili</name>
    <dbReference type="NCBI Taxonomy" id="50718"/>
    <lineage>
        <taxon>Bacteria</taxon>
        <taxon>Pseudomonadati</taxon>
        <taxon>Pseudomonadota</taxon>
        <taxon>Gammaproteobacteria</taxon>
        <taxon>Vibrionales</taxon>
        <taxon>Vibrionaceae</taxon>
        <taxon>Vibrio</taxon>
    </lineage>
</organism>
<keyword evidence="2" id="KW-1185">Reference proteome</keyword>
<protein>
    <submittedName>
        <fullName evidence="1">Uncharacterized protein</fullName>
    </submittedName>
</protein>
<evidence type="ECO:0000313" key="2">
    <source>
        <dbReference type="Proteomes" id="UP000031977"/>
    </source>
</evidence>
<dbReference type="OrthoDB" id="5734723at2"/>